<sequence length="184" mass="21997">MHQAIVNIMLDRIKDQFVSEKLFCEHFLAISFEEWQQWKKGQHPLSNEKMQKLKSLFSDYEWMLIQKIARQTILFPEKRNYVVSEYKRLKSIIAKEWIKTGMTKVEMVTQQSVSDKKETVYPKKNMVNLRIMMSYGEWGYDDILEFCMPGVIQQQIAEAQIDLIEWVDENLIDTYNQSVDEVKE</sequence>
<dbReference type="AlphaFoldDB" id="A0A6G8ARE3"/>
<protein>
    <submittedName>
        <fullName evidence="1">Uncharacterized protein</fullName>
    </submittedName>
</protein>
<dbReference type="EMBL" id="CP049887">
    <property type="protein sequence ID" value="QIL47495.1"/>
    <property type="molecule type" value="Genomic_DNA"/>
</dbReference>
<evidence type="ECO:0000313" key="2">
    <source>
        <dbReference type="Proteomes" id="UP000501747"/>
    </source>
</evidence>
<dbReference type="KEGG" id="vhy:G7082_02575"/>
<dbReference type="RefSeq" id="WP_166033623.1">
    <property type="nucleotide sequence ID" value="NZ_CP049887.1"/>
</dbReference>
<evidence type="ECO:0000313" key="1">
    <source>
        <dbReference type="EMBL" id="QIL47495.1"/>
    </source>
</evidence>
<dbReference type="Proteomes" id="UP000501747">
    <property type="component" value="Chromosome"/>
</dbReference>
<name>A0A6G8ARE3_9ENTE</name>
<reference evidence="1 2" key="1">
    <citation type="submission" date="2020-03" db="EMBL/GenBank/DDBJ databases">
        <title>Vagococcus sp. nov., isolated from beetles.</title>
        <authorList>
            <person name="Hyun D.-W."/>
            <person name="Bae J.-W."/>
        </authorList>
    </citation>
    <scope>NUCLEOTIDE SEQUENCE [LARGE SCALE GENOMIC DNA]</scope>
    <source>
        <strain evidence="1 2">HDW17B</strain>
    </source>
</reference>
<accession>A0A6G8ARE3</accession>
<organism evidence="1 2">
    <name type="scientific">Vagococcus hydrophili</name>
    <dbReference type="NCBI Taxonomy" id="2714947"/>
    <lineage>
        <taxon>Bacteria</taxon>
        <taxon>Bacillati</taxon>
        <taxon>Bacillota</taxon>
        <taxon>Bacilli</taxon>
        <taxon>Lactobacillales</taxon>
        <taxon>Enterococcaceae</taxon>
        <taxon>Vagococcus</taxon>
    </lineage>
</organism>
<proteinExistence type="predicted"/>
<gene>
    <name evidence="1" type="ORF">G7082_02575</name>
</gene>
<keyword evidence="2" id="KW-1185">Reference proteome</keyword>